<feature type="coiled-coil region" evidence="1">
    <location>
        <begin position="434"/>
        <end position="478"/>
    </location>
</feature>
<gene>
    <name evidence="3" type="ORF">SLEP1_g48649</name>
</gene>
<evidence type="ECO:0008006" key="5">
    <source>
        <dbReference type="Google" id="ProtNLM"/>
    </source>
</evidence>
<proteinExistence type="predicted"/>
<dbReference type="EMBL" id="BPVZ01000147">
    <property type="protein sequence ID" value="GKV41070.1"/>
    <property type="molecule type" value="Genomic_DNA"/>
</dbReference>
<evidence type="ECO:0000313" key="4">
    <source>
        <dbReference type="Proteomes" id="UP001054252"/>
    </source>
</evidence>
<dbReference type="AlphaFoldDB" id="A0AAV5LV48"/>
<evidence type="ECO:0000256" key="1">
    <source>
        <dbReference type="SAM" id="Coils"/>
    </source>
</evidence>
<feature type="compositionally biased region" description="Acidic residues" evidence="2">
    <location>
        <begin position="597"/>
        <end position="608"/>
    </location>
</feature>
<feature type="region of interest" description="Disordered" evidence="2">
    <location>
        <begin position="267"/>
        <end position="308"/>
    </location>
</feature>
<feature type="compositionally biased region" description="Pro residues" evidence="2">
    <location>
        <begin position="645"/>
        <end position="664"/>
    </location>
</feature>
<sequence length="664" mass="74921">MFSKGTESVVGSEVMPLDYGSMDAESSPSPSSSEKMVEGVRGDEVVEVGEKEVVRVDSIPITVVEVEGRGERDYDVNAKIVEEVKQYRFELRTRDSLGHLVENYEISSRVLVRPAGVEERACSTPRDHWMPVYSHYLIARLRFLLPELLVGLLLDYNIWLTQLVPNAMRGGSRRDKRWYYFTPRVASKESRSLFTAGPSSIKGWKEKFFFVDDTEWGKGDAEVRELASWKAKRANQNSAQCIEAAELYGLSALSEAEMDQFLNTAGGAAIPKKPRKKSKTSTKQMDEGRARKEVVPTTSAEAEEEVPQLKRKGWEEMRALQKKQRVMEEETGNEVPVFVPQPSPVELDPELRQLEEGVEVRAPGKGKGPVPPLRPQSSLFAVKNITGARWFINNTFPEVDRCNAREEALRYGGASVVKNVLESSSWVNGLAQEFRESLKEHSLLQRQCDQLQKENEELEKKNKELQESLNEAQEMKLMTEAFKELKGNMRKLVHNGMKEHISNFISSSSFDSIVNLYRLPTAIIAFTDCRKKVKAEYPEVDVTKITFDEQEGGVEEDGESVSADFRPQIKLRWEDDADSLAVFPPQFDFEFVAVEEEGAEVEEDEMEAGVEGTKVDESQLVPEVEIHPVPSDDEQPPLPDEQQPTQPPPPAEQEPVEPPLPAEK</sequence>
<dbReference type="CDD" id="cd14686">
    <property type="entry name" value="bZIP"/>
    <property type="match status" value="1"/>
</dbReference>
<evidence type="ECO:0000256" key="2">
    <source>
        <dbReference type="SAM" id="MobiDB-lite"/>
    </source>
</evidence>
<feature type="region of interest" description="Disordered" evidence="2">
    <location>
        <begin position="597"/>
        <end position="664"/>
    </location>
</feature>
<keyword evidence="1" id="KW-0175">Coiled coil</keyword>
<comment type="caution">
    <text evidence="3">The sequence shown here is derived from an EMBL/GenBank/DDBJ whole genome shotgun (WGS) entry which is preliminary data.</text>
</comment>
<dbReference type="Proteomes" id="UP001054252">
    <property type="component" value="Unassembled WGS sequence"/>
</dbReference>
<evidence type="ECO:0000313" key="3">
    <source>
        <dbReference type="EMBL" id="GKV41070.1"/>
    </source>
</evidence>
<organism evidence="3 4">
    <name type="scientific">Rubroshorea leprosula</name>
    <dbReference type="NCBI Taxonomy" id="152421"/>
    <lineage>
        <taxon>Eukaryota</taxon>
        <taxon>Viridiplantae</taxon>
        <taxon>Streptophyta</taxon>
        <taxon>Embryophyta</taxon>
        <taxon>Tracheophyta</taxon>
        <taxon>Spermatophyta</taxon>
        <taxon>Magnoliopsida</taxon>
        <taxon>eudicotyledons</taxon>
        <taxon>Gunneridae</taxon>
        <taxon>Pentapetalae</taxon>
        <taxon>rosids</taxon>
        <taxon>malvids</taxon>
        <taxon>Malvales</taxon>
        <taxon>Dipterocarpaceae</taxon>
        <taxon>Rubroshorea</taxon>
    </lineage>
</organism>
<reference evidence="3 4" key="1">
    <citation type="journal article" date="2021" name="Commun. Biol.">
        <title>The genome of Shorea leprosula (Dipterocarpaceae) highlights the ecological relevance of drought in aseasonal tropical rainforests.</title>
        <authorList>
            <person name="Ng K.K.S."/>
            <person name="Kobayashi M.J."/>
            <person name="Fawcett J.A."/>
            <person name="Hatakeyama M."/>
            <person name="Paape T."/>
            <person name="Ng C.H."/>
            <person name="Ang C.C."/>
            <person name="Tnah L.H."/>
            <person name="Lee C.T."/>
            <person name="Nishiyama T."/>
            <person name="Sese J."/>
            <person name="O'Brien M.J."/>
            <person name="Copetti D."/>
            <person name="Mohd Noor M.I."/>
            <person name="Ong R.C."/>
            <person name="Putra M."/>
            <person name="Sireger I.Z."/>
            <person name="Indrioko S."/>
            <person name="Kosugi Y."/>
            <person name="Izuno A."/>
            <person name="Isagi Y."/>
            <person name="Lee S.L."/>
            <person name="Shimizu K.K."/>
        </authorList>
    </citation>
    <scope>NUCLEOTIDE SEQUENCE [LARGE SCALE GENOMIC DNA]</scope>
    <source>
        <strain evidence="3">214</strain>
    </source>
</reference>
<feature type="region of interest" description="Disordered" evidence="2">
    <location>
        <begin position="1"/>
        <end position="39"/>
    </location>
</feature>
<accession>A0AAV5LV48</accession>
<protein>
    <recommendedName>
        <fullName evidence="5">Transposase (Putative), gypsy type</fullName>
    </recommendedName>
</protein>
<name>A0AAV5LV48_9ROSI</name>
<feature type="compositionally biased region" description="Basic and acidic residues" evidence="2">
    <location>
        <begin position="284"/>
        <end position="294"/>
    </location>
</feature>
<feature type="region of interest" description="Disordered" evidence="2">
    <location>
        <begin position="326"/>
        <end position="345"/>
    </location>
</feature>
<keyword evidence="4" id="KW-1185">Reference proteome</keyword>